<dbReference type="GO" id="GO:0016740">
    <property type="term" value="F:transferase activity"/>
    <property type="evidence" value="ECO:0007669"/>
    <property type="project" value="UniProtKB-UniRule"/>
</dbReference>
<feature type="binding site" evidence="11">
    <location>
        <position position="297"/>
    </location>
    <ligand>
        <name>Mg(2+)</name>
        <dbReference type="ChEBI" id="CHEBI:18420"/>
    </ligand>
</feature>
<keyword evidence="6 10" id="KW-0274">FAD</keyword>
<dbReference type="KEGG" id="vbl:L21SP4_00577"/>
<keyword evidence="12" id="KW-1133">Transmembrane helix</keyword>
<feature type="transmembrane region" description="Helical" evidence="12">
    <location>
        <begin position="7"/>
        <end position="24"/>
    </location>
</feature>
<keyword evidence="4 10" id="KW-0808">Transferase</keyword>
<feature type="binding site" evidence="11">
    <location>
        <position position="301"/>
    </location>
    <ligand>
        <name>Mg(2+)</name>
        <dbReference type="ChEBI" id="CHEBI:18420"/>
    </ligand>
</feature>
<dbReference type="Gene3D" id="3.10.520.10">
    <property type="entry name" value="ApbE-like domains"/>
    <property type="match status" value="1"/>
</dbReference>
<gene>
    <name evidence="13" type="primary">apbE</name>
    <name evidence="13" type="ORF">L21SP4_00577</name>
</gene>
<evidence type="ECO:0000313" key="13">
    <source>
        <dbReference type="EMBL" id="AKJ63847.1"/>
    </source>
</evidence>
<comment type="similarity">
    <text evidence="10">Belongs to the ApbE family.</text>
</comment>
<keyword evidence="12" id="KW-0812">Transmembrane</keyword>
<dbReference type="GO" id="GO:0046872">
    <property type="term" value="F:metal ion binding"/>
    <property type="evidence" value="ECO:0007669"/>
    <property type="project" value="UniProtKB-UniRule"/>
</dbReference>
<evidence type="ECO:0000256" key="3">
    <source>
        <dbReference type="ARBA" id="ARBA00022630"/>
    </source>
</evidence>
<dbReference type="STRING" id="1307763.L21SP4_00577"/>
<proteinExistence type="inferred from homology"/>
<dbReference type="EC" id="2.7.1.180" evidence="1 10"/>
<keyword evidence="13" id="KW-0449">Lipoprotein</keyword>
<keyword evidence="5 10" id="KW-0479">Metal-binding</keyword>
<reference evidence="14" key="1">
    <citation type="submission" date="2015-02" db="EMBL/GenBank/DDBJ databases">
        <title>Description and complete genome sequence of the first cultured representative of the subdivision 5 of the Verrucomicrobia phylum.</title>
        <authorList>
            <person name="Spring S."/>
            <person name="Bunk B."/>
            <person name="Sproer C."/>
            <person name="Klenk H.-P."/>
        </authorList>
    </citation>
    <scope>NUCLEOTIDE SEQUENCE [LARGE SCALE GENOMIC DNA]</scope>
    <source>
        <strain evidence="14">L21-Fru-AB</strain>
    </source>
</reference>
<reference evidence="13 14" key="2">
    <citation type="journal article" date="2016" name="ISME J.">
        <title>Characterization of the first cultured representative of Verrucomicrobia subdivision 5 indicates the proposal of a novel phylum.</title>
        <authorList>
            <person name="Spring S."/>
            <person name="Bunk B."/>
            <person name="Sproer C."/>
            <person name="Schumann P."/>
            <person name="Rohde M."/>
            <person name="Tindall B.J."/>
            <person name="Klenk H.P."/>
        </authorList>
    </citation>
    <scope>NUCLEOTIDE SEQUENCE [LARGE SCALE GENOMIC DNA]</scope>
    <source>
        <strain evidence="13 14">L21-Fru-AB</strain>
    </source>
</reference>
<feature type="binding site" evidence="11">
    <location>
        <position position="179"/>
    </location>
    <ligand>
        <name>Mg(2+)</name>
        <dbReference type="ChEBI" id="CHEBI:18420"/>
    </ligand>
</feature>
<evidence type="ECO:0000256" key="2">
    <source>
        <dbReference type="ARBA" id="ARBA00016337"/>
    </source>
</evidence>
<evidence type="ECO:0000256" key="5">
    <source>
        <dbReference type="ARBA" id="ARBA00022723"/>
    </source>
</evidence>
<organism evidence="13 14">
    <name type="scientific">Kiritimatiella glycovorans</name>
    <dbReference type="NCBI Taxonomy" id="1307763"/>
    <lineage>
        <taxon>Bacteria</taxon>
        <taxon>Pseudomonadati</taxon>
        <taxon>Kiritimatiellota</taxon>
        <taxon>Kiritimatiellia</taxon>
        <taxon>Kiritimatiellales</taxon>
        <taxon>Kiritimatiellaceae</taxon>
        <taxon>Kiritimatiella</taxon>
    </lineage>
</organism>
<dbReference type="PIRSF" id="PIRSF006268">
    <property type="entry name" value="ApbE"/>
    <property type="match status" value="1"/>
</dbReference>
<protein>
    <recommendedName>
        <fullName evidence="2 10">FAD:protein FMN transferase</fullName>
        <ecNumber evidence="1 10">2.7.1.180</ecNumber>
    </recommendedName>
    <alternativeName>
        <fullName evidence="8 10">Flavin transferase</fullName>
    </alternativeName>
</protein>
<dbReference type="InterPro" id="IPR003374">
    <property type="entry name" value="ApbE-like_sf"/>
</dbReference>
<evidence type="ECO:0000256" key="7">
    <source>
        <dbReference type="ARBA" id="ARBA00022842"/>
    </source>
</evidence>
<evidence type="ECO:0000256" key="8">
    <source>
        <dbReference type="ARBA" id="ARBA00031306"/>
    </source>
</evidence>
<name>A0A0G3EEP9_9BACT</name>
<dbReference type="InterPro" id="IPR024932">
    <property type="entry name" value="ApbE"/>
</dbReference>
<keyword evidence="7 10" id="KW-0460">Magnesium</keyword>
<evidence type="ECO:0000256" key="10">
    <source>
        <dbReference type="PIRNR" id="PIRNR006268"/>
    </source>
</evidence>
<evidence type="ECO:0000256" key="6">
    <source>
        <dbReference type="ARBA" id="ARBA00022827"/>
    </source>
</evidence>
<comment type="catalytic activity">
    <reaction evidence="9 10">
        <text>L-threonyl-[protein] + FAD = FMN-L-threonyl-[protein] + AMP + H(+)</text>
        <dbReference type="Rhea" id="RHEA:36847"/>
        <dbReference type="Rhea" id="RHEA-COMP:11060"/>
        <dbReference type="Rhea" id="RHEA-COMP:11061"/>
        <dbReference type="ChEBI" id="CHEBI:15378"/>
        <dbReference type="ChEBI" id="CHEBI:30013"/>
        <dbReference type="ChEBI" id="CHEBI:57692"/>
        <dbReference type="ChEBI" id="CHEBI:74257"/>
        <dbReference type="ChEBI" id="CHEBI:456215"/>
        <dbReference type="EC" id="2.7.1.180"/>
    </reaction>
</comment>
<evidence type="ECO:0000256" key="12">
    <source>
        <dbReference type="SAM" id="Phobius"/>
    </source>
</evidence>
<dbReference type="Pfam" id="PF02424">
    <property type="entry name" value="ApbE"/>
    <property type="match status" value="1"/>
</dbReference>
<dbReference type="SUPFAM" id="SSF143631">
    <property type="entry name" value="ApbE-like"/>
    <property type="match status" value="1"/>
</dbReference>
<evidence type="ECO:0000313" key="14">
    <source>
        <dbReference type="Proteomes" id="UP000035268"/>
    </source>
</evidence>
<accession>A0A0G3EEP9</accession>
<dbReference type="AlphaFoldDB" id="A0A0G3EEP9"/>
<dbReference type="PATRIC" id="fig|1609981.3.peg.599"/>
<dbReference type="EMBL" id="CP010904">
    <property type="protein sequence ID" value="AKJ63847.1"/>
    <property type="molecule type" value="Genomic_DNA"/>
</dbReference>
<comment type="cofactor">
    <cofactor evidence="11">
        <name>Mg(2+)</name>
        <dbReference type="ChEBI" id="CHEBI:18420"/>
    </cofactor>
    <cofactor evidence="11">
        <name>Mn(2+)</name>
        <dbReference type="ChEBI" id="CHEBI:29035"/>
    </cofactor>
    <text evidence="11">Magnesium. Can also use manganese.</text>
</comment>
<keyword evidence="12" id="KW-0472">Membrane</keyword>
<evidence type="ECO:0000256" key="11">
    <source>
        <dbReference type="PIRSR" id="PIRSR006268-2"/>
    </source>
</evidence>
<evidence type="ECO:0000256" key="4">
    <source>
        <dbReference type="ARBA" id="ARBA00022679"/>
    </source>
</evidence>
<dbReference type="PANTHER" id="PTHR30040:SF2">
    <property type="entry name" value="FAD:PROTEIN FMN TRANSFERASE"/>
    <property type="match status" value="1"/>
</dbReference>
<evidence type="ECO:0000256" key="1">
    <source>
        <dbReference type="ARBA" id="ARBA00011955"/>
    </source>
</evidence>
<keyword evidence="3 10" id="KW-0285">Flavoprotein</keyword>
<sequence length="351" mass="37986">MRTSRRNWITALALVLMLGLGWWYRSTRPAPRAWTGGVMGTRYSVQVADPLPERRADALRRKVHGRLREIDGLMSTWNPESPLSHFNDHTATNPVSIPRELHRVVAAALETARASGGAFDPTVSPLLAAWGFGPKAEDRDPGAAELDALRARTGFERLRLLPSARLRKTHPGLQLDLGGIAKGYGADAAAAVLREGGVSDYLVEVGGEVRVRGRHSSGEPWRIGVERPGSDASGAARLQGVMQLTSGAVATSGDYRNYRLDKGGRRLPHLLDPRAGRPVRSDVAGVTVLADDAMTADALATALFVMGPDAGLRWIEPRPEEALFLVRSNGVIREIPSSGFETRAAYRSPED</sequence>
<dbReference type="OrthoDB" id="9778595at2"/>
<keyword evidence="14" id="KW-1185">Reference proteome</keyword>
<dbReference type="RefSeq" id="WP_052881238.1">
    <property type="nucleotide sequence ID" value="NZ_CP010904.1"/>
</dbReference>
<dbReference type="Proteomes" id="UP000035268">
    <property type="component" value="Chromosome"/>
</dbReference>
<dbReference type="PANTHER" id="PTHR30040">
    <property type="entry name" value="THIAMINE BIOSYNTHESIS LIPOPROTEIN APBE"/>
    <property type="match status" value="1"/>
</dbReference>
<evidence type="ECO:0000256" key="9">
    <source>
        <dbReference type="ARBA" id="ARBA00048540"/>
    </source>
</evidence>